<dbReference type="EMBL" id="GBRH01224654">
    <property type="protein sequence ID" value="JAD73241.1"/>
    <property type="molecule type" value="Transcribed_RNA"/>
</dbReference>
<reference evidence="1" key="2">
    <citation type="journal article" date="2015" name="Data Brief">
        <title>Shoot transcriptome of the giant reed, Arundo donax.</title>
        <authorList>
            <person name="Barrero R.A."/>
            <person name="Guerrero F.D."/>
            <person name="Moolhuijzen P."/>
            <person name="Goolsby J.A."/>
            <person name="Tidwell J."/>
            <person name="Bellgard S.E."/>
            <person name="Bellgard M.I."/>
        </authorList>
    </citation>
    <scope>NUCLEOTIDE SEQUENCE</scope>
    <source>
        <tissue evidence="1">Shoot tissue taken approximately 20 cm above the soil surface</tissue>
    </source>
</reference>
<reference evidence="1" key="1">
    <citation type="submission" date="2014-09" db="EMBL/GenBank/DDBJ databases">
        <authorList>
            <person name="Magalhaes I.L.F."/>
            <person name="Oliveira U."/>
            <person name="Santos F.R."/>
            <person name="Vidigal T.H.D.A."/>
            <person name="Brescovit A.D."/>
            <person name="Santos A.J."/>
        </authorList>
    </citation>
    <scope>NUCLEOTIDE SEQUENCE</scope>
    <source>
        <tissue evidence="1">Shoot tissue taken approximately 20 cm above the soil surface</tissue>
    </source>
</reference>
<accession>A0A0A9CCC6</accession>
<sequence>MASHRSSSMFGIPRIDSPSVHTLTSLPIVYFILRRLLPSE</sequence>
<proteinExistence type="predicted"/>
<name>A0A0A9CCC6_ARUDO</name>
<evidence type="ECO:0000313" key="1">
    <source>
        <dbReference type="EMBL" id="JAD73241.1"/>
    </source>
</evidence>
<protein>
    <submittedName>
        <fullName evidence="1">Uncharacterized protein</fullName>
    </submittedName>
</protein>
<dbReference type="AlphaFoldDB" id="A0A0A9CCC6"/>
<organism evidence="1">
    <name type="scientific">Arundo donax</name>
    <name type="common">Giant reed</name>
    <name type="synonym">Donax arundinaceus</name>
    <dbReference type="NCBI Taxonomy" id="35708"/>
    <lineage>
        <taxon>Eukaryota</taxon>
        <taxon>Viridiplantae</taxon>
        <taxon>Streptophyta</taxon>
        <taxon>Embryophyta</taxon>
        <taxon>Tracheophyta</taxon>
        <taxon>Spermatophyta</taxon>
        <taxon>Magnoliopsida</taxon>
        <taxon>Liliopsida</taxon>
        <taxon>Poales</taxon>
        <taxon>Poaceae</taxon>
        <taxon>PACMAD clade</taxon>
        <taxon>Arundinoideae</taxon>
        <taxon>Arundineae</taxon>
        <taxon>Arundo</taxon>
    </lineage>
</organism>